<reference evidence="15 16" key="1">
    <citation type="journal article" date="2019" name="Sci. Rep.">
        <title>A high-quality genome of Eragrostis curvula grass provides insights into Poaceae evolution and supports new strategies to enhance forage quality.</title>
        <authorList>
            <person name="Carballo J."/>
            <person name="Santos B.A.C.M."/>
            <person name="Zappacosta D."/>
            <person name="Garbus I."/>
            <person name="Selva J.P."/>
            <person name="Gallo C.A."/>
            <person name="Diaz A."/>
            <person name="Albertini E."/>
            <person name="Caccamo M."/>
            <person name="Echenique V."/>
        </authorList>
    </citation>
    <scope>NUCLEOTIDE SEQUENCE [LARGE SCALE GENOMIC DNA]</scope>
    <source>
        <strain evidence="16">cv. Victoria</strain>
        <tissue evidence="15">Leaf</tissue>
    </source>
</reference>
<dbReference type="Gramene" id="TVU20630">
    <property type="protein sequence ID" value="TVU20630"/>
    <property type="gene ID" value="EJB05_36845"/>
</dbReference>
<dbReference type="Proteomes" id="UP000324897">
    <property type="component" value="Chromosome 7"/>
</dbReference>
<keyword evidence="4" id="KW-0812">Transmembrane</keyword>
<dbReference type="InterPro" id="IPR036412">
    <property type="entry name" value="HAD-like_sf"/>
</dbReference>
<sequence length="441" mass="48654">MSRALLLRRLLPGGALPFSPTAASSSRAVSSYTYSSRRASHSTAASTAQPEAAGAAQAGAAEAGAGEQGASAPPPAARGRWGLLKFGALAAVSAALSGIGYVSYAYSLDEVEEKTREFRKKSAPTLPEDASEFEKFKAKAYSTAMKVPVAAIELYLDVRSTIEDHVQGFTEPTSDKLLPDLLPEEKHVFTLVLDLNETLVYSDWQRERGWRTFKRPGVDAFVEHMAQYYEVVVFSDQPPMYVDPVLDRLDTKGYIRFRLSRPATKYKDGKHFRDLSKLNRNPAQVIYISAHCFDSCLQPENCVQVRPWKLENDDTQLVDLIPFLEYLAVARPSDVRNVLASYQGHDVAKEFLERSKEHQRVIYWIDVKLMSSPSFTKPASLIYEISTISVMYSLKALMQAINCLSGVYAPGAFRKLVGKIPCCGVYGNSTSMDASSGDDGL</sequence>
<dbReference type="FunFam" id="3.40.50.1000:FF:000019">
    <property type="entry name" value="Mitochondrial import inner membrane translocase subunit TIM50"/>
    <property type="match status" value="1"/>
</dbReference>
<evidence type="ECO:0000256" key="9">
    <source>
        <dbReference type="ARBA" id="ARBA00023010"/>
    </source>
</evidence>
<dbReference type="PANTHER" id="PTHR12210">
    <property type="entry name" value="DULLARD PROTEIN PHOSPHATASE"/>
    <property type="match status" value="1"/>
</dbReference>
<name>A0A5J9UBQ3_9POAL</name>
<keyword evidence="5" id="KW-0999">Mitochondrion inner membrane</keyword>
<dbReference type="SUPFAM" id="SSF56784">
    <property type="entry name" value="HAD-like"/>
    <property type="match status" value="1"/>
</dbReference>
<dbReference type="OrthoDB" id="287041at2759"/>
<dbReference type="GO" id="GO:0005744">
    <property type="term" value="C:TIM23 mitochondrial import inner membrane translocase complex"/>
    <property type="evidence" value="ECO:0007669"/>
    <property type="project" value="UniProtKB-UniRule"/>
</dbReference>
<dbReference type="SMART" id="SM00577">
    <property type="entry name" value="CPDc"/>
    <property type="match status" value="1"/>
</dbReference>
<organism evidence="15 16">
    <name type="scientific">Eragrostis curvula</name>
    <name type="common">weeping love grass</name>
    <dbReference type="NCBI Taxonomy" id="38414"/>
    <lineage>
        <taxon>Eukaryota</taxon>
        <taxon>Viridiplantae</taxon>
        <taxon>Streptophyta</taxon>
        <taxon>Embryophyta</taxon>
        <taxon>Tracheophyta</taxon>
        <taxon>Spermatophyta</taxon>
        <taxon>Magnoliopsida</taxon>
        <taxon>Liliopsida</taxon>
        <taxon>Poales</taxon>
        <taxon>Poaceae</taxon>
        <taxon>PACMAD clade</taxon>
        <taxon>Chloridoideae</taxon>
        <taxon>Eragrostideae</taxon>
        <taxon>Eragrostidinae</taxon>
        <taxon>Eragrostis</taxon>
    </lineage>
</organism>
<feature type="region of interest" description="Disordered" evidence="13">
    <location>
        <begin position="41"/>
        <end position="74"/>
    </location>
</feature>
<evidence type="ECO:0000256" key="1">
    <source>
        <dbReference type="ARBA" id="ARBA00004434"/>
    </source>
</evidence>
<dbReference type="InterPro" id="IPR050365">
    <property type="entry name" value="TIM50"/>
</dbReference>
<evidence type="ECO:0000256" key="6">
    <source>
        <dbReference type="ARBA" id="ARBA00022927"/>
    </source>
</evidence>
<dbReference type="InterPro" id="IPR004274">
    <property type="entry name" value="FCP1_dom"/>
</dbReference>
<comment type="subcellular location">
    <subcellularLocation>
        <location evidence="1 12">Mitochondrion inner membrane</location>
        <topology evidence="1 12">Single-pass membrane protein</topology>
    </subcellularLocation>
</comment>
<evidence type="ECO:0000313" key="16">
    <source>
        <dbReference type="Proteomes" id="UP000324897"/>
    </source>
</evidence>
<protein>
    <recommendedName>
        <fullName evidence="12">Mitochondrial import inner membrane translocase subunit TIM50</fullName>
    </recommendedName>
</protein>
<evidence type="ECO:0000259" key="14">
    <source>
        <dbReference type="PROSITE" id="PS50969"/>
    </source>
</evidence>
<comment type="caution">
    <text evidence="15">The sequence shown here is derived from an EMBL/GenBank/DDBJ whole genome shotgun (WGS) entry which is preliminary data.</text>
</comment>
<dbReference type="Gene3D" id="3.40.50.1000">
    <property type="entry name" value="HAD superfamily/HAD-like"/>
    <property type="match status" value="1"/>
</dbReference>
<gene>
    <name evidence="15" type="ORF">EJB05_36845</name>
</gene>
<keyword evidence="16" id="KW-1185">Reference proteome</keyword>
<evidence type="ECO:0000256" key="8">
    <source>
        <dbReference type="ARBA" id="ARBA00022989"/>
    </source>
</evidence>
<keyword evidence="8" id="KW-1133">Transmembrane helix</keyword>
<evidence type="ECO:0000256" key="3">
    <source>
        <dbReference type="ARBA" id="ARBA00022448"/>
    </source>
</evidence>
<evidence type="ECO:0000256" key="7">
    <source>
        <dbReference type="ARBA" id="ARBA00022946"/>
    </source>
</evidence>
<feature type="compositionally biased region" description="Low complexity" evidence="13">
    <location>
        <begin position="41"/>
        <end position="71"/>
    </location>
</feature>
<dbReference type="EMBL" id="RWGY01000029">
    <property type="protein sequence ID" value="TVU20630.1"/>
    <property type="molecule type" value="Genomic_DNA"/>
</dbReference>
<keyword evidence="6 12" id="KW-0653">Protein transport</keyword>
<comment type="similarity">
    <text evidence="2 12">Belongs to the TIM50 family.</text>
</comment>
<dbReference type="AlphaFoldDB" id="A0A5J9UBQ3"/>
<keyword evidence="11" id="KW-0472">Membrane</keyword>
<keyword evidence="9 12" id="KW-0811">Translocation</keyword>
<comment type="function">
    <text evidence="12">Essential component of the TIM23 complex, a complex that mediates the translocation of transit peptide-containing proteins across the mitochondrial inner membrane.</text>
</comment>
<dbReference type="GO" id="GO:0015031">
    <property type="term" value="P:protein transport"/>
    <property type="evidence" value="ECO:0007669"/>
    <property type="project" value="UniProtKB-KW"/>
</dbReference>
<keyword evidence="10 12" id="KW-0496">Mitochondrion</keyword>
<evidence type="ECO:0000256" key="10">
    <source>
        <dbReference type="ARBA" id="ARBA00023128"/>
    </source>
</evidence>
<comment type="subunit">
    <text evidence="12">Component of the TIM23 complex.</text>
</comment>
<accession>A0A5J9UBQ3</accession>
<evidence type="ECO:0000256" key="13">
    <source>
        <dbReference type="SAM" id="MobiDB-lite"/>
    </source>
</evidence>
<keyword evidence="3 12" id="KW-0813">Transport</keyword>
<evidence type="ECO:0000256" key="11">
    <source>
        <dbReference type="ARBA" id="ARBA00023136"/>
    </source>
</evidence>
<evidence type="ECO:0000313" key="15">
    <source>
        <dbReference type="EMBL" id="TVU20630.1"/>
    </source>
</evidence>
<evidence type="ECO:0000256" key="4">
    <source>
        <dbReference type="ARBA" id="ARBA00022692"/>
    </source>
</evidence>
<dbReference type="PROSITE" id="PS50969">
    <property type="entry name" value="FCP1"/>
    <property type="match status" value="1"/>
</dbReference>
<evidence type="ECO:0000256" key="2">
    <source>
        <dbReference type="ARBA" id="ARBA00006344"/>
    </source>
</evidence>
<dbReference type="CDD" id="cd07521">
    <property type="entry name" value="HAD_FCP1-like"/>
    <property type="match status" value="1"/>
</dbReference>
<dbReference type="InterPro" id="IPR023214">
    <property type="entry name" value="HAD_sf"/>
</dbReference>
<feature type="domain" description="FCP1 homology" evidence="14">
    <location>
        <begin position="184"/>
        <end position="327"/>
    </location>
</feature>
<evidence type="ECO:0000256" key="5">
    <source>
        <dbReference type="ARBA" id="ARBA00022792"/>
    </source>
</evidence>
<keyword evidence="7 12" id="KW-0809">Transit peptide</keyword>
<proteinExistence type="inferred from homology"/>
<evidence type="ECO:0000256" key="12">
    <source>
        <dbReference type="RuleBase" id="RU365079"/>
    </source>
</evidence>
<dbReference type="Pfam" id="PF03031">
    <property type="entry name" value="NIF"/>
    <property type="match status" value="1"/>
</dbReference>